<feature type="region of interest" description="Disordered" evidence="1">
    <location>
        <begin position="279"/>
        <end position="300"/>
    </location>
</feature>
<dbReference type="Proteomes" id="UP000017174">
    <property type="component" value="Unassembled WGS sequence"/>
</dbReference>
<dbReference type="InterPro" id="IPR006311">
    <property type="entry name" value="TAT_signal"/>
</dbReference>
<accession>U7V431</accession>
<evidence type="ECO:0000313" key="3">
    <source>
        <dbReference type="EMBL" id="ERT66256.1"/>
    </source>
</evidence>
<feature type="chain" id="PRO_5004688546" evidence="2">
    <location>
        <begin position="48"/>
        <end position="504"/>
    </location>
</feature>
<organism evidence="3 4">
    <name type="scientific">Rothia aeria F0184</name>
    <dbReference type="NCBI Taxonomy" id="888019"/>
    <lineage>
        <taxon>Bacteria</taxon>
        <taxon>Bacillati</taxon>
        <taxon>Actinomycetota</taxon>
        <taxon>Actinomycetes</taxon>
        <taxon>Micrococcales</taxon>
        <taxon>Micrococcaceae</taxon>
        <taxon>Rothia</taxon>
    </lineage>
</organism>
<evidence type="ECO:0000313" key="4">
    <source>
        <dbReference type="Proteomes" id="UP000017174"/>
    </source>
</evidence>
<name>U7V431_9MICC</name>
<keyword evidence="2" id="KW-0732">Signal</keyword>
<comment type="caution">
    <text evidence="3">The sequence shown here is derived from an EMBL/GenBank/DDBJ whole genome shotgun (WGS) entry which is preliminary data.</text>
</comment>
<dbReference type="PATRIC" id="fig|888019.4.peg.1098"/>
<dbReference type="EMBL" id="AXZG01000037">
    <property type="protein sequence ID" value="ERT66256.1"/>
    <property type="molecule type" value="Genomic_DNA"/>
</dbReference>
<evidence type="ECO:0000256" key="1">
    <source>
        <dbReference type="SAM" id="MobiDB-lite"/>
    </source>
</evidence>
<evidence type="ECO:0000256" key="2">
    <source>
        <dbReference type="SAM" id="SignalP"/>
    </source>
</evidence>
<dbReference type="AlphaFoldDB" id="U7V431"/>
<proteinExistence type="predicted"/>
<gene>
    <name evidence="3" type="ORF">HMPREF0742_01299</name>
</gene>
<feature type="signal peptide" evidence="2">
    <location>
        <begin position="1"/>
        <end position="47"/>
    </location>
</feature>
<dbReference type="HOGENOM" id="CLU_541712_0_0_11"/>
<dbReference type="PROSITE" id="PS51318">
    <property type="entry name" value="TAT"/>
    <property type="match status" value="1"/>
</dbReference>
<protein>
    <submittedName>
        <fullName evidence="3">Tat pathway signal sequence domain protein</fullName>
    </submittedName>
</protein>
<reference evidence="3 4" key="1">
    <citation type="submission" date="2013-08" db="EMBL/GenBank/DDBJ databases">
        <authorList>
            <person name="Weinstock G."/>
            <person name="Sodergren E."/>
            <person name="Wylie T."/>
            <person name="Fulton L."/>
            <person name="Fulton R."/>
            <person name="Fronick C."/>
            <person name="O'Laughlin M."/>
            <person name="Godfrey J."/>
            <person name="Miner T."/>
            <person name="Herter B."/>
            <person name="Appelbaum E."/>
            <person name="Cordes M."/>
            <person name="Lek S."/>
            <person name="Wollam A."/>
            <person name="Pepin K.H."/>
            <person name="Palsikar V.B."/>
            <person name="Mitreva M."/>
            <person name="Wilson R.K."/>
        </authorList>
    </citation>
    <scope>NUCLEOTIDE SEQUENCE [LARGE SCALE GENOMIC DNA]</scope>
    <source>
        <strain evidence="3 4">F0184</strain>
    </source>
</reference>
<sequence length="504" mass="52353">MGRSLTFTQTQGKFHTMTQEISRRKLVTGTAWAAPAVLASVTTPALAASNADDGPCLDSIESYAIHKRDRRKVSADWQSPNKYYEEVTVPAYARYLRFVIAGGSGGTAHTGQWWSNSYRPPWWSPGPEDFSDYSGGKGGGGSIVEGIVKVKPGQIIKLHAGVGGIAYYDKPAIGGEGYSNGGDSSVLPESVIAPEDREKMNNPVYNHVVIYSGSGGGSSALLLSDPADPSKESLIAVAGGGGGSGARGMASLPYNPQDEDYADTSRYKKPAVWATDDGKRRSYNRQNTKPPLAADGGYTSNVNKAVDGEDGMEVYELNPSATVTVHSGKTAESNNTSGGAGAPVGELVSARGLAFSSTPDMHIRTSNVPGVQGEGGEKGRGADGVAAYGYAFSTTDHATSQRNVSGYIVSGGGGGGYSGGGSGGAIVVGAQTFDPDQHQYYDVSAGATAGGGGGGGNYVASDVIDVSIYTESSRTNRGWRTDGYIEYSFCPSDSEIIWGEEVLT</sequence>